<feature type="binding site" evidence="15">
    <location>
        <position position="240"/>
    </location>
    <ligand>
        <name>L-serine</name>
        <dbReference type="ChEBI" id="CHEBI:33384"/>
    </ligand>
</feature>
<feature type="domain" description="Aminoacyl-transfer RNA synthetases class-II family profile" evidence="17">
    <location>
        <begin position="172"/>
        <end position="419"/>
    </location>
</feature>
<evidence type="ECO:0000256" key="15">
    <source>
        <dbReference type="PIRSR" id="PIRSR001529-1"/>
    </source>
</evidence>
<protein>
    <recommendedName>
        <fullName evidence="11 14">Serine--tRNA ligase</fullName>
        <ecNumber evidence="4 14">6.1.1.11</ecNumber>
    </recommendedName>
</protein>
<keyword evidence="9" id="KW-0648">Protein biosynthesis</keyword>
<evidence type="ECO:0000313" key="19">
    <source>
        <dbReference type="Proteomes" id="UP000294344"/>
    </source>
</evidence>
<dbReference type="GO" id="GO:0004828">
    <property type="term" value="F:serine-tRNA ligase activity"/>
    <property type="evidence" value="ECO:0007669"/>
    <property type="project" value="UniProtKB-UniRule"/>
</dbReference>
<dbReference type="GO" id="GO:0005524">
    <property type="term" value="F:ATP binding"/>
    <property type="evidence" value="ECO:0007669"/>
    <property type="project" value="UniProtKB-KW"/>
</dbReference>
<dbReference type="OrthoDB" id="9804647at2"/>
<evidence type="ECO:0000256" key="16">
    <source>
        <dbReference type="PIRSR" id="PIRSR001529-2"/>
    </source>
</evidence>
<dbReference type="InterPro" id="IPR006195">
    <property type="entry name" value="aa-tRNA-synth_II"/>
</dbReference>
<evidence type="ECO:0000256" key="7">
    <source>
        <dbReference type="ARBA" id="ARBA00022741"/>
    </source>
</evidence>
<dbReference type="PIRSF" id="PIRSF001529">
    <property type="entry name" value="Ser-tRNA-synth_IIa"/>
    <property type="match status" value="1"/>
</dbReference>
<comment type="catalytic activity">
    <reaction evidence="12">
        <text>tRNA(Sec) + L-serine + ATP = L-seryl-tRNA(Sec) + AMP + diphosphate + H(+)</text>
        <dbReference type="Rhea" id="RHEA:42580"/>
        <dbReference type="Rhea" id="RHEA-COMP:9742"/>
        <dbReference type="Rhea" id="RHEA-COMP:10128"/>
        <dbReference type="ChEBI" id="CHEBI:15378"/>
        <dbReference type="ChEBI" id="CHEBI:30616"/>
        <dbReference type="ChEBI" id="CHEBI:33019"/>
        <dbReference type="ChEBI" id="CHEBI:33384"/>
        <dbReference type="ChEBI" id="CHEBI:78442"/>
        <dbReference type="ChEBI" id="CHEBI:78533"/>
        <dbReference type="ChEBI" id="CHEBI:456215"/>
        <dbReference type="EC" id="6.1.1.11"/>
    </reaction>
</comment>
<dbReference type="NCBIfam" id="TIGR00414">
    <property type="entry name" value="serS"/>
    <property type="match status" value="1"/>
</dbReference>
<comment type="pathway">
    <text evidence="2">Aminoacyl-tRNA biosynthesis; selenocysteinyl-tRNA(Sec) biosynthesis; L-seryl-tRNA(Sec) from L-serine and tRNA(Sec): step 1/1.</text>
</comment>
<comment type="catalytic activity">
    <reaction evidence="13">
        <text>tRNA(Ser) + L-serine + ATP = L-seryl-tRNA(Ser) + AMP + diphosphate + H(+)</text>
        <dbReference type="Rhea" id="RHEA:12292"/>
        <dbReference type="Rhea" id="RHEA-COMP:9669"/>
        <dbReference type="Rhea" id="RHEA-COMP:9703"/>
        <dbReference type="ChEBI" id="CHEBI:15378"/>
        <dbReference type="ChEBI" id="CHEBI:30616"/>
        <dbReference type="ChEBI" id="CHEBI:33019"/>
        <dbReference type="ChEBI" id="CHEBI:33384"/>
        <dbReference type="ChEBI" id="CHEBI:78442"/>
        <dbReference type="ChEBI" id="CHEBI:78533"/>
        <dbReference type="ChEBI" id="CHEBI:456215"/>
        <dbReference type="EC" id="6.1.1.11"/>
    </reaction>
</comment>
<evidence type="ECO:0000256" key="9">
    <source>
        <dbReference type="ARBA" id="ARBA00022917"/>
    </source>
</evidence>
<dbReference type="SUPFAM" id="SSF46589">
    <property type="entry name" value="tRNA-binding arm"/>
    <property type="match status" value="1"/>
</dbReference>
<evidence type="ECO:0000256" key="8">
    <source>
        <dbReference type="ARBA" id="ARBA00022840"/>
    </source>
</evidence>
<evidence type="ECO:0000256" key="12">
    <source>
        <dbReference type="ARBA" id="ARBA00047929"/>
    </source>
</evidence>
<evidence type="ECO:0000256" key="13">
    <source>
        <dbReference type="ARBA" id="ARBA00048823"/>
    </source>
</evidence>
<gene>
    <name evidence="18" type="primary">serS</name>
    <name evidence="18" type="ORF">BUCICURV3402_204</name>
</gene>
<evidence type="ECO:0000256" key="10">
    <source>
        <dbReference type="ARBA" id="ARBA00023146"/>
    </source>
</evidence>
<dbReference type="Proteomes" id="UP000294344">
    <property type="component" value="Chromosome"/>
</dbReference>
<keyword evidence="7" id="KW-0547">Nucleotide-binding</keyword>
<dbReference type="InterPro" id="IPR042103">
    <property type="entry name" value="SerRS_1_N_sf"/>
</dbReference>
<keyword evidence="5" id="KW-0963">Cytoplasm</keyword>
<proteinExistence type="inferred from homology"/>
<evidence type="ECO:0000256" key="4">
    <source>
        <dbReference type="ARBA" id="ARBA00012840"/>
    </source>
</evidence>
<evidence type="ECO:0000256" key="14">
    <source>
        <dbReference type="NCBIfam" id="TIGR00414"/>
    </source>
</evidence>
<dbReference type="PANTHER" id="PTHR43697:SF1">
    <property type="entry name" value="SERINE--TRNA LIGASE"/>
    <property type="match status" value="1"/>
</dbReference>
<feature type="binding site" evidence="15">
    <location>
        <position position="294"/>
    </location>
    <ligand>
        <name>L-serine</name>
        <dbReference type="ChEBI" id="CHEBI:33384"/>
    </ligand>
</feature>
<evidence type="ECO:0000256" key="5">
    <source>
        <dbReference type="ARBA" id="ARBA00022490"/>
    </source>
</evidence>
<dbReference type="EMBL" id="LR217710">
    <property type="protein sequence ID" value="VFP81494.1"/>
    <property type="molecule type" value="Genomic_DNA"/>
</dbReference>
<evidence type="ECO:0000256" key="3">
    <source>
        <dbReference type="ARBA" id="ARBA00010728"/>
    </source>
</evidence>
<dbReference type="EC" id="6.1.1.11" evidence="4 14"/>
<comment type="subcellular location">
    <subcellularLocation>
        <location evidence="1">Cytoplasm</location>
    </subcellularLocation>
</comment>
<organism evidence="18 19">
    <name type="scientific">Buchnera aphidicola</name>
    <name type="common">Cinara curvipes</name>
    <dbReference type="NCBI Taxonomy" id="2518975"/>
    <lineage>
        <taxon>Bacteria</taxon>
        <taxon>Pseudomonadati</taxon>
        <taxon>Pseudomonadota</taxon>
        <taxon>Gammaproteobacteria</taxon>
        <taxon>Enterobacterales</taxon>
        <taxon>Erwiniaceae</taxon>
        <taxon>Buchnera</taxon>
    </lineage>
</organism>
<dbReference type="PANTHER" id="PTHR43697">
    <property type="entry name" value="SERYL-TRNA SYNTHETASE"/>
    <property type="match status" value="1"/>
</dbReference>
<dbReference type="GO" id="GO:0006434">
    <property type="term" value="P:seryl-tRNA aminoacylation"/>
    <property type="evidence" value="ECO:0007669"/>
    <property type="project" value="UniProtKB-UniRule"/>
</dbReference>
<dbReference type="InterPro" id="IPR015866">
    <property type="entry name" value="Ser-tRNA-synth_1_N"/>
</dbReference>
<dbReference type="InterPro" id="IPR010978">
    <property type="entry name" value="tRNA-bd_arm"/>
</dbReference>
<name>A0A451D707_9GAMM</name>
<dbReference type="CDD" id="cd00770">
    <property type="entry name" value="SerRS_core"/>
    <property type="match status" value="1"/>
</dbReference>
<dbReference type="InterPro" id="IPR033729">
    <property type="entry name" value="SerRS_core"/>
</dbReference>
<comment type="similarity">
    <text evidence="3">Belongs to the class-II aminoacyl-tRNA synthetase family. Type-1 seryl-tRNA synthetase subfamily.</text>
</comment>
<dbReference type="RefSeq" id="WP_154029256.1">
    <property type="nucleotide sequence ID" value="NZ_LR217710.1"/>
</dbReference>
<accession>A0A451D707</accession>
<dbReference type="Gene3D" id="1.10.287.40">
    <property type="entry name" value="Serine-tRNA synthetase, tRNA binding domain"/>
    <property type="match status" value="1"/>
</dbReference>
<dbReference type="PRINTS" id="PR00981">
    <property type="entry name" value="TRNASYNTHSER"/>
</dbReference>
<keyword evidence="10" id="KW-0030">Aminoacyl-tRNA synthetase</keyword>
<evidence type="ECO:0000256" key="2">
    <source>
        <dbReference type="ARBA" id="ARBA00005045"/>
    </source>
</evidence>
<sequence length="437" mass="51243">MLNFNKIKKNYSFFKEQLKKRNFLLDVAKFKNLEQKRKKLQINSEIKISEHKRLSKHLLYRKSIYHEIDIFKNQLIYSRNFIECLKKKLEKVKKKIYKMLSVVPNIPYKDIPVGTGDKNNKEIYHWGKKKKYNFSIMNHIEIGNKLKGLDWKTASVISGSGYTIIKGSVAQLHRALGQFMLDVQTKLHGYEEVYVPYIVKEQSMYGTGQLPKFKKDLFHTYSMHNNYQKNKYNNLFLIPTSEVPLINLVRNKIILPNELPLKFTALSSCFRAEVNTYGKNVKGLIRNRQFDKVEIIQIVHPKKSEETLEILTRHAEKILQLLKLPYRKILLCTGELGFSSQKTYDLEVWFPEQKLYREVSSCSLTGDFQSRRINARYKDYKKKKNCFLHTLNGSGLAVGRTLAAILENFQCSNGKIAVPKVLQYPYMDGIKFLKPFK</sequence>
<dbReference type="InterPro" id="IPR002317">
    <property type="entry name" value="Ser-tRNA-ligase_type_1"/>
</dbReference>
<evidence type="ECO:0000259" key="17">
    <source>
        <dbReference type="PROSITE" id="PS50862"/>
    </source>
</evidence>
<dbReference type="PROSITE" id="PS50862">
    <property type="entry name" value="AA_TRNA_LIGASE_II"/>
    <property type="match status" value="1"/>
</dbReference>
<reference evidence="18 19" key="1">
    <citation type="submission" date="2019-02" db="EMBL/GenBank/DDBJ databases">
        <authorList>
            <person name="Manzano-Marin A."/>
            <person name="Manzano-Marin A."/>
        </authorList>
    </citation>
    <scope>NUCLEOTIDE SEQUENCE [LARGE SCALE GENOMIC DNA]</scope>
    <source>
        <strain evidence="18 19">BuCicurvipes</strain>
    </source>
</reference>
<keyword evidence="8 16" id="KW-0067">ATP-binding</keyword>
<dbReference type="InterPro" id="IPR045864">
    <property type="entry name" value="aa-tRNA-synth_II/BPL/LPL"/>
</dbReference>
<evidence type="ECO:0000313" key="18">
    <source>
        <dbReference type="EMBL" id="VFP81494.1"/>
    </source>
</evidence>
<dbReference type="Pfam" id="PF00587">
    <property type="entry name" value="tRNA-synt_2b"/>
    <property type="match status" value="1"/>
</dbReference>
<evidence type="ECO:0000256" key="11">
    <source>
        <dbReference type="ARBA" id="ARBA00039158"/>
    </source>
</evidence>
<dbReference type="SUPFAM" id="SSF55681">
    <property type="entry name" value="Class II aaRS and biotin synthetases"/>
    <property type="match status" value="1"/>
</dbReference>
<dbReference type="GO" id="GO:0005737">
    <property type="term" value="C:cytoplasm"/>
    <property type="evidence" value="ECO:0007669"/>
    <property type="project" value="UniProtKB-SubCell"/>
</dbReference>
<feature type="binding site" evidence="16">
    <location>
        <begin position="358"/>
        <end position="361"/>
    </location>
    <ligand>
        <name>ATP</name>
        <dbReference type="ChEBI" id="CHEBI:30616"/>
    </ligand>
</feature>
<feature type="binding site" evidence="15">
    <location>
        <position position="271"/>
    </location>
    <ligand>
        <name>L-serine</name>
        <dbReference type="ChEBI" id="CHEBI:33384"/>
    </ligand>
</feature>
<feature type="binding site" evidence="15">
    <location>
        <position position="392"/>
    </location>
    <ligand>
        <name>L-serine</name>
        <dbReference type="ChEBI" id="CHEBI:33384"/>
    </ligand>
</feature>
<dbReference type="Gene3D" id="3.30.930.10">
    <property type="entry name" value="Bira Bifunctional Protein, Domain 2"/>
    <property type="match status" value="1"/>
</dbReference>
<evidence type="ECO:0000256" key="1">
    <source>
        <dbReference type="ARBA" id="ARBA00004496"/>
    </source>
</evidence>
<dbReference type="Pfam" id="PF02403">
    <property type="entry name" value="Seryl_tRNA_N"/>
    <property type="match status" value="1"/>
</dbReference>
<dbReference type="AlphaFoldDB" id="A0A451D707"/>
<evidence type="ECO:0000256" key="6">
    <source>
        <dbReference type="ARBA" id="ARBA00022598"/>
    </source>
</evidence>
<feature type="binding site" evidence="16">
    <location>
        <begin position="271"/>
        <end position="273"/>
    </location>
    <ligand>
        <name>ATP</name>
        <dbReference type="ChEBI" id="CHEBI:30616"/>
    </ligand>
</feature>
<keyword evidence="6 18" id="KW-0436">Ligase</keyword>
<dbReference type="InterPro" id="IPR002314">
    <property type="entry name" value="aa-tRNA-synt_IIb"/>
</dbReference>